<dbReference type="EMBL" id="QYUO01000002">
    <property type="protein sequence ID" value="RJF94968.1"/>
    <property type="molecule type" value="Genomic_DNA"/>
</dbReference>
<reference evidence="2" key="1">
    <citation type="submission" date="2018-09" db="EMBL/GenBank/DDBJ databases">
        <authorList>
            <person name="Zhu H."/>
        </authorList>
    </citation>
    <scope>NUCLEOTIDE SEQUENCE [LARGE SCALE GENOMIC DNA]</scope>
    <source>
        <strain evidence="2">K1R23-30</strain>
    </source>
</reference>
<comment type="caution">
    <text evidence="1">The sequence shown here is derived from an EMBL/GenBank/DDBJ whole genome shotgun (WGS) entry which is preliminary data.</text>
</comment>
<dbReference type="Proteomes" id="UP000265955">
    <property type="component" value="Unassembled WGS sequence"/>
</dbReference>
<keyword evidence="2" id="KW-1185">Reference proteome</keyword>
<accession>A0A3A3FHI8</accession>
<evidence type="ECO:0000313" key="2">
    <source>
        <dbReference type="Proteomes" id="UP000265955"/>
    </source>
</evidence>
<dbReference type="AlphaFoldDB" id="A0A3A3FHI8"/>
<name>A0A3A3FHI8_9BURK</name>
<sequence>MFLDGRVRRLKLQARPALELLEHCFYKTQASTEFGQKHTADIHSIGCRFDRRSRIPDFNSGRPSLVKYRALQHPARNYALRREPLQDPPHTLI</sequence>
<organism evidence="1 2">
    <name type="scientific">Noviherbaspirillum saxi</name>
    <dbReference type="NCBI Taxonomy" id="2320863"/>
    <lineage>
        <taxon>Bacteria</taxon>
        <taxon>Pseudomonadati</taxon>
        <taxon>Pseudomonadota</taxon>
        <taxon>Betaproteobacteria</taxon>
        <taxon>Burkholderiales</taxon>
        <taxon>Oxalobacteraceae</taxon>
        <taxon>Noviherbaspirillum</taxon>
    </lineage>
</organism>
<gene>
    <name evidence="1" type="ORF">D3871_15945</name>
</gene>
<proteinExistence type="predicted"/>
<evidence type="ECO:0000313" key="1">
    <source>
        <dbReference type="EMBL" id="RJF94968.1"/>
    </source>
</evidence>
<protein>
    <submittedName>
        <fullName evidence="1">Uncharacterized protein</fullName>
    </submittedName>
</protein>